<reference evidence="1 2" key="1">
    <citation type="submission" date="2019-10" db="EMBL/GenBank/DDBJ databases">
        <title>Draft Genome Sequence of Cytophagaceae sp. SJW1-29.</title>
        <authorList>
            <person name="Choi A."/>
        </authorList>
    </citation>
    <scope>NUCLEOTIDE SEQUENCE [LARGE SCALE GENOMIC DNA]</scope>
    <source>
        <strain evidence="1 2">SJW1-29</strain>
    </source>
</reference>
<keyword evidence="2" id="KW-1185">Reference proteome</keyword>
<comment type="caution">
    <text evidence="1">The sequence shown here is derived from an EMBL/GenBank/DDBJ whole genome shotgun (WGS) entry which is preliminary data.</text>
</comment>
<dbReference type="Proteomes" id="UP000479293">
    <property type="component" value="Unassembled WGS sequence"/>
</dbReference>
<dbReference type="RefSeq" id="WP_152756821.1">
    <property type="nucleotide sequence ID" value="NZ_WHLY01000002.1"/>
</dbReference>
<name>A0A7C9BCJ2_9BACT</name>
<proteinExistence type="predicted"/>
<evidence type="ECO:0000313" key="2">
    <source>
        <dbReference type="Proteomes" id="UP000479293"/>
    </source>
</evidence>
<gene>
    <name evidence="1" type="ORF">GBK04_03320</name>
</gene>
<dbReference type="EMBL" id="WHLY01000002">
    <property type="protein sequence ID" value="MPR32400.1"/>
    <property type="molecule type" value="Genomic_DNA"/>
</dbReference>
<accession>A0A7C9BCJ2</accession>
<sequence>MKNCTFISSMLDRKTSYVELAVVELPELESRTATPGTDYLPLFISVVSLLDAYPMGICPVPVEAGKILVYCADGFVSTALAVLWKEDFGPADVVLVGELLEDALECLVEVKTLFKAEGGADTL</sequence>
<dbReference type="AlphaFoldDB" id="A0A7C9BCJ2"/>
<evidence type="ECO:0000313" key="1">
    <source>
        <dbReference type="EMBL" id="MPR32400.1"/>
    </source>
</evidence>
<organism evidence="1 2">
    <name type="scientific">Salmonirosea aquatica</name>
    <dbReference type="NCBI Taxonomy" id="2654236"/>
    <lineage>
        <taxon>Bacteria</taxon>
        <taxon>Pseudomonadati</taxon>
        <taxon>Bacteroidota</taxon>
        <taxon>Cytophagia</taxon>
        <taxon>Cytophagales</taxon>
        <taxon>Spirosomataceae</taxon>
        <taxon>Salmonirosea</taxon>
    </lineage>
</organism>
<protein>
    <submittedName>
        <fullName evidence="1">Uncharacterized protein</fullName>
    </submittedName>
</protein>